<keyword evidence="4" id="KW-0963">Cytoplasm</keyword>
<reference evidence="7 9" key="1">
    <citation type="submission" date="2011-10" db="EMBL/GenBank/DDBJ databases">
        <title>Metabolic and evolutionary patterns in the extreme acidophile Ferroplasma acidiphilum.</title>
        <authorList>
            <person name="Golyshina O.V."/>
            <person name="Kozyavkin S.A."/>
            <person name="Tatusov R.L."/>
            <person name="Slesarev A.I."/>
            <person name="Golyshin P.N."/>
        </authorList>
    </citation>
    <scope>NUCLEOTIDE SEQUENCE [LARGE SCALE GENOMIC DNA]</scope>
    <source>
        <strain evidence="7">Berkeley</strain>
        <strain evidence="9">Y</strain>
    </source>
</reference>
<evidence type="ECO:0000256" key="1">
    <source>
        <dbReference type="ARBA" id="ARBA00010124"/>
    </source>
</evidence>
<dbReference type="InterPro" id="IPR004821">
    <property type="entry name" value="Cyt_trans-like"/>
</dbReference>
<keyword evidence="2 4" id="KW-0808">Transferase</keyword>
<dbReference type="NCBIfam" id="NF002243">
    <property type="entry name" value="PRK01153.1"/>
    <property type="match status" value="1"/>
</dbReference>
<evidence type="ECO:0000256" key="5">
    <source>
        <dbReference type="NCBIfam" id="TIGR01527"/>
    </source>
</evidence>
<evidence type="ECO:0000313" key="9">
    <source>
        <dbReference type="Proteomes" id="UP000192050"/>
    </source>
</evidence>
<evidence type="ECO:0000256" key="3">
    <source>
        <dbReference type="ARBA" id="ARBA00022695"/>
    </source>
</evidence>
<dbReference type="Proteomes" id="UP000546917">
    <property type="component" value="Unassembled WGS sequence"/>
</dbReference>
<dbReference type="OrthoDB" id="264480at2157"/>
<sequence length="172" mass="19954">MKAFIIGRFQPFHNGHLAIIKHILEHNEYVVIGIGSAQLSHTIMNPFTAGERYLMILNTLENNGISNYYIVPIEDVNSNPMWVAHVESLTPPFHRVYTNNPLVRRLFYEKQYEVLSLPMINRNSWSGTRIRQKILKGEDWRSDVPDTVYNIMKDLDGINRISDLSKTDEDPI</sequence>
<evidence type="ECO:0000256" key="4">
    <source>
        <dbReference type="HAMAP-Rule" id="MF_00243"/>
    </source>
</evidence>
<evidence type="ECO:0000256" key="2">
    <source>
        <dbReference type="ARBA" id="ARBA00022679"/>
    </source>
</evidence>
<dbReference type="GO" id="GO:0009435">
    <property type="term" value="P:NAD+ biosynthetic process"/>
    <property type="evidence" value="ECO:0007669"/>
    <property type="project" value="UniProtKB-UniRule"/>
</dbReference>
<dbReference type="KEGG" id="fai:FAD_0470"/>
<dbReference type="UniPathway" id="UPA00253">
    <property type="reaction ID" value="UER00600"/>
</dbReference>
<evidence type="ECO:0000313" key="7">
    <source>
        <dbReference type="EMBL" id="ARD84385.1"/>
    </source>
</evidence>
<dbReference type="RefSeq" id="WP_009887525.1">
    <property type="nucleotide sequence ID" value="NZ_CP015363.1"/>
</dbReference>
<keyword evidence="4" id="KW-0520">NAD</keyword>
<organism evidence="7 9">
    <name type="scientific">Ferroplasma acidiphilum</name>
    <dbReference type="NCBI Taxonomy" id="74969"/>
    <lineage>
        <taxon>Archaea</taxon>
        <taxon>Methanobacteriati</taxon>
        <taxon>Thermoplasmatota</taxon>
        <taxon>Thermoplasmata</taxon>
        <taxon>Thermoplasmatales</taxon>
        <taxon>Ferroplasmaceae</taxon>
        <taxon>Ferroplasma</taxon>
    </lineage>
</organism>
<dbReference type="InterPro" id="IPR014729">
    <property type="entry name" value="Rossmann-like_a/b/a_fold"/>
</dbReference>
<dbReference type="EMBL" id="CP015363">
    <property type="protein sequence ID" value="ARD84385.1"/>
    <property type="molecule type" value="Genomic_DNA"/>
</dbReference>
<dbReference type="EC" id="2.7.7.1" evidence="4 5"/>
<dbReference type="GO" id="GO:0005524">
    <property type="term" value="F:ATP binding"/>
    <property type="evidence" value="ECO:0007669"/>
    <property type="project" value="UniProtKB-KW"/>
</dbReference>
<keyword evidence="9" id="KW-1185">Reference proteome</keyword>
<dbReference type="GO" id="GO:0005737">
    <property type="term" value="C:cytoplasm"/>
    <property type="evidence" value="ECO:0007669"/>
    <property type="project" value="UniProtKB-SubCell"/>
</dbReference>
<name>A0A1V0N2Q7_9ARCH</name>
<dbReference type="GO" id="GO:0000309">
    <property type="term" value="F:nicotinamide-nucleotide adenylyltransferase activity"/>
    <property type="evidence" value="ECO:0007669"/>
    <property type="project" value="UniProtKB-UniRule"/>
</dbReference>
<proteinExistence type="inferred from homology"/>
<feature type="domain" description="Cytidyltransferase-like" evidence="6">
    <location>
        <begin position="5"/>
        <end position="133"/>
    </location>
</feature>
<dbReference type="STRING" id="74969.FAD_0470"/>
<evidence type="ECO:0000313" key="10">
    <source>
        <dbReference type="Proteomes" id="UP000546917"/>
    </source>
</evidence>
<dbReference type="PANTHER" id="PTHR21342:SF0">
    <property type="entry name" value="BIFUNCTIONAL NMN ADENYLYLTRANSFERASE_NUDIX HYDROLASE"/>
    <property type="match status" value="1"/>
</dbReference>
<reference evidence="8 10" key="2">
    <citation type="submission" date="2020-05" db="EMBL/GenBank/DDBJ databases">
        <authorList>
            <person name="Zhang R."/>
        </authorList>
    </citation>
    <scope>NUCLEOTIDE SEQUENCE [LARGE SCALE GENOMIC DNA]</scope>
    <source>
        <strain evidence="8 10">DSM 28986</strain>
    </source>
</reference>
<dbReference type="AlphaFoldDB" id="A0A1V0N2Q7"/>
<dbReference type="Pfam" id="PF01467">
    <property type="entry name" value="CTP_transf_like"/>
    <property type="match status" value="1"/>
</dbReference>
<dbReference type="InterPro" id="IPR006418">
    <property type="entry name" value="NMN_Atrans_arc"/>
</dbReference>
<evidence type="ECO:0000313" key="8">
    <source>
        <dbReference type="EMBL" id="NOL60038.1"/>
    </source>
</evidence>
<dbReference type="PANTHER" id="PTHR21342">
    <property type="entry name" value="PHOSPHOPANTETHEINE ADENYLYLTRANSFERASE"/>
    <property type="match status" value="1"/>
</dbReference>
<keyword evidence="4" id="KW-0067">ATP-binding</keyword>
<keyword evidence="4" id="KW-0662">Pyridine nucleotide biosynthesis</keyword>
<comment type="catalytic activity">
    <reaction evidence="4">
        <text>beta-nicotinamide D-ribonucleotide + ATP + H(+) = diphosphate + NAD(+)</text>
        <dbReference type="Rhea" id="RHEA:21360"/>
        <dbReference type="ChEBI" id="CHEBI:14649"/>
        <dbReference type="ChEBI" id="CHEBI:15378"/>
        <dbReference type="ChEBI" id="CHEBI:30616"/>
        <dbReference type="ChEBI" id="CHEBI:33019"/>
        <dbReference type="ChEBI" id="CHEBI:57540"/>
        <dbReference type="EC" id="2.7.7.1"/>
    </reaction>
</comment>
<comment type="similarity">
    <text evidence="1 4">Belongs to the archaeal NMN adenylyltransferase family.</text>
</comment>
<dbReference type="Proteomes" id="UP000192050">
    <property type="component" value="Chromosome"/>
</dbReference>
<dbReference type="HAMAP" id="MF_00243">
    <property type="entry name" value="NMN_adenylyltr"/>
    <property type="match status" value="1"/>
</dbReference>
<dbReference type="NCBIfam" id="TIGR01527">
    <property type="entry name" value="arch_NMN_Atrans"/>
    <property type="match status" value="1"/>
</dbReference>
<keyword evidence="4" id="KW-0547">Nucleotide-binding</keyword>
<comment type="pathway">
    <text evidence="4">Cofactor biosynthesis; NAD(+) biosynthesis; NAD(+) from nicotinamide D-ribonucleotide: step 1/1.</text>
</comment>
<evidence type="ECO:0000259" key="6">
    <source>
        <dbReference type="Pfam" id="PF01467"/>
    </source>
</evidence>
<dbReference type="SUPFAM" id="SSF52374">
    <property type="entry name" value="Nucleotidylyl transferase"/>
    <property type="match status" value="1"/>
</dbReference>
<dbReference type="NCBIfam" id="TIGR00125">
    <property type="entry name" value="cyt_tran_rel"/>
    <property type="match status" value="1"/>
</dbReference>
<dbReference type="Gene3D" id="3.40.50.620">
    <property type="entry name" value="HUPs"/>
    <property type="match status" value="1"/>
</dbReference>
<dbReference type="GeneID" id="16025674"/>
<accession>A0A1V0N2Q7</accession>
<gene>
    <name evidence="7" type="ORF">FAD_0470</name>
    <name evidence="8" type="ORF">HLB00_04215</name>
</gene>
<comment type="subcellular location">
    <subcellularLocation>
        <location evidence="4">Cytoplasm</location>
    </subcellularLocation>
</comment>
<keyword evidence="3 4" id="KW-0548">Nucleotidyltransferase</keyword>
<protein>
    <recommendedName>
        <fullName evidence="4 5">Nicotinamide-nucleotide adenylyltransferase</fullName>
        <ecNumber evidence="4 5">2.7.7.1</ecNumber>
    </recommendedName>
    <alternativeName>
        <fullName evidence="4">NAD(+) diphosphorylase</fullName>
    </alternativeName>
    <alternativeName>
        <fullName evidence="4">NAD(+) pyrophosphorylase</fullName>
    </alternativeName>
    <alternativeName>
        <fullName evidence="4">NMN adenylyltransferase</fullName>
    </alternativeName>
</protein>
<dbReference type="EMBL" id="JABGBP010000145">
    <property type="protein sequence ID" value="NOL60038.1"/>
    <property type="molecule type" value="Genomic_DNA"/>
</dbReference>